<name>A0ABU8RYD8_9SPHN</name>
<evidence type="ECO:0000259" key="2">
    <source>
        <dbReference type="Pfam" id="PF09361"/>
    </source>
</evidence>
<accession>A0ABU8RYD8</accession>
<dbReference type="Pfam" id="PF09361">
    <property type="entry name" value="Phasin_2"/>
    <property type="match status" value="1"/>
</dbReference>
<dbReference type="Proteomes" id="UP001361239">
    <property type="component" value="Unassembled WGS sequence"/>
</dbReference>
<dbReference type="EMBL" id="JBBHJZ010000002">
    <property type="protein sequence ID" value="MEJ5977691.1"/>
    <property type="molecule type" value="Genomic_DNA"/>
</dbReference>
<evidence type="ECO:0000313" key="4">
    <source>
        <dbReference type="Proteomes" id="UP001361239"/>
    </source>
</evidence>
<reference evidence="3 4" key="1">
    <citation type="submission" date="2024-03" db="EMBL/GenBank/DDBJ databases">
        <authorList>
            <person name="Jo J.-H."/>
        </authorList>
    </citation>
    <scope>NUCLEOTIDE SEQUENCE [LARGE SCALE GENOMIC DNA]</scope>
    <source>
        <strain evidence="3 4">PS1R-30</strain>
    </source>
</reference>
<evidence type="ECO:0000256" key="1">
    <source>
        <dbReference type="SAM" id="MobiDB-lite"/>
    </source>
</evidence>
<organism evidence="3 4">
    <name type="scientific">Novosphingobium anseongense</name>
    <dbReference type="NCBI Taxonomy" id="3133436"/>
    <lineage>
        <taxon>Bacteria</taxon>
        <taxon>Pseudomonadati</taxon>
        <taxon>Pseudomonadota</taxon>
        <taxon>Alphaproteobacteria</taxon>
        <taxon>Sphingomonadales</taxon>
        <taxon>Sphingomonadaceae</taxon>
        <taxon>Novosphingobium</taxon>
    </lineage>
</organism>
<dbReference type="InterPro" id="IPR018968">
    <property type="entry name" value="Phasin"/>
</dbReference>
<protein>
    <submittedName>
        <fullName evidence="3">Phasin family protein</fullName>
    </submittedName>
</protein>
<keyword evidence="4" id="KW-1185">Reference proteome</keyword>
<gene>
    <name evidence="3" type="ORF">WG901_13670</name>
</gene>
<evidence type="ECO:0000313" key="3">
    <source>
        <dbReference type="EMBL" id="MEJ5977691.1"/>
    </source>
</evidence>
<feature type="compositionally biased region" description="Low complexity" evidence="1">
    <location>
        <begin position="37"/>
        <end position="52"/>
    </location>
</feature>
<dbReference type="RefSeq" id="WP_339587623.1">
    <property type="nucleotide sequence ID" value="NZ_JBBHJZ010000002.1"/>
</dbReference>
<feature type="region of interest" description="Disordered" evidence="1">
    <location>
        <begin position="37"/>
        <end position="125"/>
    </location>
</feature>
<proteinExistence type="predicted"/>
<feature type="domain" description="Phasin" evidence="2">
    <location>
        <begin position="198"/>
        <end position="293"/>
    </location>
</feature>
<comment type="caution">
    <text evidence="3">The sequence shown here is derived from an EMBL/GenBank/DDBJ whole genome shotgun (WGS) entry which is preliminary data.</text>
</comment>
<sequence length="305" mass="31390">MADTDETKAEVAAEKAYAAASEAVGDKIVAPIAESPATESVAVESVAPVEFPAKPKRDRKPADAAPADALTLPVKPQAKAEPATPVELKPKVPRLRAPATKVIKATKSATKPAPKPSAKRAAAKPAKAVVAKARPAAKPAPKIAKPAAAGSAPSIPFLAQLKEIPMDVTASIKDAVNGAQEKAKDAFAKTSAAASEYSEFAKGNVEAFVESGKILASGLQELGNGFVADSKTAFETATADVKAFAAIKSPTDLFKLQTELLRRNFDTAIAYSTKTGEAVAKLTNEAFAPIGGRVTLAVEKLKKAA</sequence>